<dbReference type="GO" id="GO:0008984">
    <property type="term" value="F:protein-glutamate methylesterase activity"/>
    <property type="evidence" value="ECO:0007669"/>
    <property type="project" value="UniProtKB-EC"/>
</dbReference>
<dbReference type="SUPFAM" id="SSF52738">
    <property type="entry name" value="Methylesterase CheB, C-terminal domain"/>
    <property type="match status" value="1"/>
</dbReference>
<dbReference type="Pfam" id="PF01339">
    <property type="entry name" value="CheB_methylest"/>
    <property type="match status" value="1"/>
</dbReference>
<evidence type="ECO:0000256" key="3">
    <source>
        <dbReference type="ARBA" id="ARBA00048267"/>
    </source>
</evidence>
<protein>
    <recommendedName>
        <fullName evidence="2">protein-glutamate methylesterase</fullName>
        <ecNumber evidence="2">3.1.1.61</ecNumber>
    </recommendedName>
</protein>
<reference evidence="7" key="1">
    <citation type="submission" date="2020-02" db="EMBL/GenBank/DDBJ databases">
        <authorList>
            <person name="Meier V. D."/>
        </authorList>
    </citation>
    <scope>NUCLEOTIDE SEQUENCE</scope>
    <source>
        <strain evidence="7">AVDCRST_MAG49</strain>
    </source>
</reference>
<dbReference type="InterPro" id="IPR000673">
    <property type="entry name" value="Sig_transdc_resp-reg_Me-estase"/>
</dbReference>
<feature type="domain" description="CheB-type methylesterase" evidence="6">
    <location>
        <begin position="1"/>
        <end position="179"/>
    </location>
</feature>
<dbReference type="GO" id="GO:0000156">
    <property type="term" value="F:phosphorelay response regulator activity"/>
    <property type="evidence" value="ECO:0007669"/>
    <property type="project" value="InterPro"/>
</dbReference>
<feature type="region of interest" description="Disordered" evidence="5">
    <location>
        <begin position="327"/>
        <end position="353"/>
    </location>
</feature>
<feature type="active site" evidence="4">
    <location>
        <position position="39"/>
    </location>
</feature>
<evidence type="ECO:0000313" key="7">
    <source>
        <dbReference type="EMBL" id="CAA9548333.1"/>
    </source>
</evidence>
<proteinExistence type="predicted"/>
<dbReference type="PIRSF" id="PIRSF036461">
    <property type="entry name" value="Chmtx_methlestr"/>
    <property type="match status" value="1"/>
</dbReference>
<evidence type="ECO:0000259" key="6">
    <source>
        <dbReference type="PROSITE" id="PS50122"/>
    </source>
</evidence>
<dbReference type="AlphaFoldDB" id="A0A6J4UED7"/>
<dbReference type="Gene3D" id="3.40.50.180">
    <property type="entry name" value="Methylesterase CheB, C-terminal domain"/>
    <property type="match status" value="1"/>
</dbReference>
<feature type="active site" evidence="4">
    <location>
        <position position="131"/>
    </location>
</feature>
<keyword evidence="4" id="KW-0145">Chemotaxis</keyword>
<name>A0A6J4UED7_9BACT</name>
<dbReference type="PANTHER" id="PTHR42872:SF6">
    <property type="entry name" value="PROTEIN-GLUTAMATE METHYLESTERASE_PROTEIN-GLUTAMINE GLUTAMINASE"/>
    <property type="match status" value="1"/>
</dbReference>
<dbReference type="PANTHER" id="PTHR42872">
    <property type="entry name" value="PROTEIN-GLUTAMATE METHYLESTERASE/PROTEIN-GLUTAMINE GLUTAMINASE"/>
    <property type="match status" value="1"/>
</dbReference>
<evidence type="ECO:0000256" key="5">
    <source>
        <dbReference type="SAM" id="MobiDB-lite"/>
    </source>
</evidence>
<comment type="catalytic activity">
    <reaction evidence="3">
        <text>[protein]-L-glutamate 5-O-methyl ester + H2O = L-glutamyl-[protein] + methanol + H(+)</text>
        <dbReference type="Rhea" id="RHEA:23236"/>
        <dbReference type="Rhea" id="RHEA-COMP:10208"/>
        <dbReference type="Rhea" id="RHEA-COMP:10311"/>
        <dbReference type="ChEBI" id="CHEBI:15377"/>
        <dbReference type="ChEBI" id="CHEBI:15378"/>
        <dbReference type="ChEBI" id="CHEBI:17790"/>
        <dbReference type="ChEBI" id="CHEBI:29973"/>
        <dbReference type="ChEBI" id="CHEBI:82795"/>
        <dbReference type="EC" id="3.1.1.61"/>
    </reaction>
</comment>
<dbReference type="GO" id="GO:0006935">
    <property type="term" value="P:chemotaxis"/>
    <property type="evidence" value="ECO:0007669"/>
    <property type="project" value="UniProtKB-UniRule"/>
</dbReference>
<keyword evidence="1 4" id="KW-0378">Hydrolase</keyword>
<accession>A0A6J4UED7</accession>
<dbReference type="EC" id="3.1.1.61" evidence="2"/>
<dbReference type="InterPro" id="IPR011247">
    <property type="entry name" value="Chemotax_prot-Glu_Me-esterase"/>
</dbReference>
<evidence type="ECO:0000256" key="2">
    <source>
        <dbReference type="ARBA" id="ARBA00039140"/>
    </source>
</evidence>
<evidence type="ECO:0000256" key="4">
    <source>
        <dbReference type="PROSITE-ProRule" id="PRU00050"/>
    </source>
</evidence>
<organism evidence="7">
    <name type="scientific">uncultured Thermomicrobiales bacterium</name>
    <dbReference type="NCBI Taxonomy" id="1645740"/>
    <lineage>
        <taxon>Bacteria</taxon>
        <taxon>Pseudomonadati</taxon>
        <taxon>Thermomicrobiota</taxon>
        <taxon>Thermomicrobia</taxon>
        <taxon>Thermomicrobiales</taxon>
        <taxon>environmental samples</taxon>
    </lineage>
</organism>
<dbReference type="EMBL" id="CADCWG010000096">
    <property type="protein sequence ID" value="CAA9548333.1"/>
    <property type="molecule type" value="Genomic_DNA"/>
</dbReference>
<gene>
    <name evidence="7" type="ORF">AVDCRST_MAG49-1547</name>
</gene>
<sequence length="353" mass="37014">MPGHDIMVIGASAGGVEALSTLARGLPADLPAALFVVLHVPATGRSMMPEILSRAGPLPAAHARDGEPIRPGRIYVAPPDHHLLVRADGIGLSRGPRENRHRPAVDPLFRSAALAHGPRVVGVVLSGSLDDGTAGLAAVKGRAGVTVAQDPAEALFDSMPRSAIEHGVVDHVLPVGELGPLLGRLATESPARAPDGAPTPDMEQEVWMAELDPNAINSDHQPGVLSGFSCPECGGTLWELEERGLVRYRCRVGHAYSVDSLLADQDETLDDALWGALRALEEQAALARRLAARAREHGHAATIVRFARQEEEAARRADVVRRLLLGGHPSRTSVGSTPGADREAAAPISAGGE</sequence>
<feature type="active site" evidence="4">
    <location>
        <position position="12"/>
    </location>
</feature>
<dbReference type="InterPro" id="IPR035909">
    <property type="entry name" value="CheB_C"/>
</dbReference>
<dbReference type="CDD" id="cd16433">
    <property type="entry name" value="CheB"/>
    <property type="match status" value="1"/>
</dbReference>
<dbReference type="PROSITE" id="PS50122">
    <property type="entry name" value="CHEB"/>
    <property type="match status" value="1"/>
</dbReference>
<dbReference type="GO" id="GO:0005737">
    <property type="term" value="C:cytoplasm"/>
    <property type="evidence" value="ECO:0007669"/>
    <property type="project" value="InterPro"/>
</dbReference>
<evidence type="ECO:0000256" key="1">
    <source>
        <dbReference type="ARBA" id="ARBA00022801"/>
    </source>
</evidence>